<feature type="chain" id="PRO_5016259285" evidence="1">
    <location>
        <begin position="25"/>
        <end position="309"/>
    </location>
</feature>
<dbReference type="GO" id="GO:0004553">
    <property type="term" value="F:hydrolase activity, hydrolyzing O-glycosyl compounds"/>
    <property type="evidence" value="ECO:0007669"/>
    <property type="project" value="UniProtKB-ARBA"/>
</dbReference>
<dbReference type="Gene3D" id="2.60.120.200">
    <property type="match status" value="1"/>
</dbReference>
<gene>
    <name evidence="3" type="ORF">LX92_00829</name>
</gene>
<evidence type="ECO:0000256" key="1">
    <source>
        <dbReference type="SAM" id="SignalP"/>
    </source>
</evidence>
<comment type="caution">
    <text evidence="3">The sequence shown here is derived from an EMBL/GenBank/DDBJ whole genome shotgun (WGS) entry which is preliminary data.</text>
</comment>
<protein>
    <submittedName>
        <fullName evidence="3">Alginate lyase</fullName>
    </submittedName>
</protein>
<organism evidence="3 4">
    <name type="scientific">Maribacter polysiphoniae</name>
    <dbReference type="NCBI Taxonomy" id="429344"/>
    <lineage>
        <taxon>Bacteria</taxon>
        <taxon>Pseudomonadati</taxon>
        <taxon>Bacteroidota</taxon>
        <taxon>Flavobacteriia</taxon>
        <taxon>Flavobacteriales</taxon>
        <taxon>Flavobacteriaceae</taxon>
        <taxon>Maribacter</taxon>
    </lineage>
</organism>
<evidence type="ECO:0000259" key="2">
    <source>
        <dbReference type="Pfam" id="PF08787"/>
    </source>
</evidence>
<sequence>MISLSVKYISAILFVGLLSLNANCQNTMAHGPSVGEEGNGKTAVGHGDVLEGEDGQVAKLPNIDLSHWKVTLPVGNPTEVEPPEILDYANNEVLKDFMYNDPKDASLVFMTYPNSSTANSSYSRTELREQMVPGRNDVNWTFVQGGRMKGTLSVPVISRAKDGKYHRTIIMQIHGRLSNAQKELIGQDDNNAPPILKIYWHNGKIRVKTKVLKKLKASEEEILHTSAWGDDEGYTFPEAVGAKKFTLEVIASEGRLEVILNEKDSVVYENIHMEKWGVFENYFKAGNYFQSKDKGSYAMVKYYALTVDH</sequence>
<dbReference type="Proteomes" id="UP000245667">
    <property type="component" value="Unassembled WGS sequence"/>
</dbReference>
<dbReference type="AlphaFoldDB" id="A0A316E7W8"/>
<proteinExistence type="predicted"/>
<dbReference type="InterPro" id="IPR014895">
    <property type="entry name" value="Alginate_lyase_2"/>
</dbReference>
<dbReference type="Pfam" id="PF08787">
    <property type="entry name" value="Alginate_lyase2"/>
    <property type="match status" value="1"/>
</dbReference>
<dbReference type="GO" id="GO:0016829">
    <property type="term" value="F:lyase activity"/>
    <property type="evidence" value="ECO:0007669"/>
    <property type="project" value="UniProtKB-KW"/>
</dbReference>
<dbReference type="SUPFAM" id="SSF49899">
    <property type="entry name" value="Concanavalin A-like lectins/glucanases"/>
    <property type="match status" value="1"/>
</dbReference>
<keyword evidence="1" id="KW-0732">Signal</keyword>
<accession>A0A316E7W8</accession>
<dbReference type="GO" id="GO:0005975">
    <property type="term" value="P:carbohydrate metabolic process"/>
    <property type="evidence" value="ECO:0007669"/>
    <property type="project" value="UniProtKB-ARBA"/>
</dbReference>
<evidence type="ECO:0000313" key="3">
    <source>
        <dbReference type="EMBL" id="PWK26085.1"/>
    </source>
</evidence>
<reference evidence="3 4" key="1">
    <citation type="submission" date="2018-05" db="EMBL/GenBank/DDBJ databases">
        <title>Genomic Encyclopedia of Archaeal and Bacterial Type Strains, Phase II (KMG-II): from individual species to whole genera.</title>
        <authorList>
            <person name="Goeker M."/>
        </authorList>
    </citation>
    <scope>NUCLEOTIDE SEQUENCE [LARGE SCALE GENOMIC DNA]</scope>
    <source>
        <strain evidence="3 4">DSM 23514</strain>
    </source>
</reference>
<name>A0A316E7W8_9FLAO</name>
<evidence type="ECO:0000313" key="4">
    <source>
        <dbReference type="Proteomes" id="UP000245667"/>
    </source>
</evidence>
<feature type="domain" description="Alginate lyase 2" evidence="2">
    <location>
        <begin position="63"/>
        <end position="309"/>
    </location>
</feature>
<keyword evidence="3" id="KW-0456">Lyase</keyword>
<dbReference type="InterPro" id="IPR013320">
    <property type="entry name" value="ConA-like_dom_sf"/>
</dbReference>
<dbReference type="EMBL" id="QGGQ01000001">
    <property type="protein sequence ID" value="PWK26085.1"/>
    <property type="molecule type" value="Genomic_DNA"/>
</dbReference>
<feature type="signal peptide" evidence="1">
    <location>
        <begin position="1"/>
        <end position="24"/>
    </location>
</feature>